<dbReference type="Gene3D" id="3.90.640.10">
    <property type="entry name" value="Actin, Chain A, domain 4"/>
    <property type="match status" value="1"/>
</dbReference>
<dbReference type="Pfam" id="PF00012">
    <property type="entry name" value="HSP70"/>
    <property type="match status" value="1"/>
</dbReference>
<dbReference type="PANTHER" id="PTHR14187:SF5">
    <property type="entry name" value="HEAT SHOCK 70 KDA PROTEIN 12A"/>
    <property type="match status" value="1"/>
</dbReference>
<accession>A0A395SD33</accession>
<dbReference type="OrthoDB" id="2963168at2759"/>
<dbReference type="EMBL" id="PXOG01000173">
    <property type="protein sequence ID" value="RGP70175.1"/>
    <property type="molecule type" value="Genomic_DNA"/>
</dbReference>
<reference evidence="4 5" key="1">
    <citation type="journal article" date="2018" name="PLoS Pathog.">
        <title>Evolution of structural diversity of trichothecenes, a family of toxins produced by plant pathogenic and entomopathogenic fungi.</title>
        <authorList>
            <person name="Proctor R.H."/>
            <person name="McCormick S.P."/>
            <person name="Kim H.S."/>
            <person name="Cardoza R.E."/>
            <person name="Stanley A.M."/>
            <person name="Lindo L."/>
            <person name="Kelly A."/>
            <person name="Brown D.W."/>
            <person name="Lee T."/>
            <person name="Vaughan M.M."/>
            <person name="Alexander N.J."/>
            <person name="Busman M."/>
            <person name="Gutierrez S."/>
        </authorList>
    </citation>
    <scope>NUCLEOTIDE SEQUENCE [LARGE SCALE GENOMIC DNA]</scope>
    <source>
        <strain evidence="4 5">NRRL 20695</strain>
    </source>
</reference>
<organism evidence="4 5">
    <name type="scientific">Fusarium longipes</name>
    <dbReference type="NCBI Taxonomy" id="694270"/>
    <lineage>
        <taxon>Eukaryota</taxon>
        <taxon>Fungi</taxon>
        <taxon>Dikarya</taxon>
        <taxon>Ascomycota</taxon>
        <taxon>Pezizomycotina</taxon>
        <taxon>Sordariomycetes</taxon>
        <taxon>Hypocreomycetidae</taxon>
        <taxon>Hypocreales</taxon>
        <taxon>Nectriaceae</taxon>
        <taxon>Fusarium</taxon>
    </lineage>
</organism>
<protein>
    <submittedName>
        <fullName evidence="4">Heat shock 70 kDa 12b</fullName>
    </submittedName>
</protein>
<dbReference type="Gene3D" id="3.30.420.40">
    <property type="match status" value="2"/>
</dbReference>
<evidence type="ECO:0000256" key="3">
    <source>
        <dbReference type="SAM" id="MobiDB-lite"/>
    </source>
</evidence>
<evidence type="ECO:0000256" key="2">
    <source>
        <dbReference type="ARBA" id="ARBA00022840"/>
    </source>
</evidence>
<gene>
    <name evidence="4" type="ORF">FLONG3_7529</name>
</gene>
<dbReference type="STRING" id="694270.A0A395SD33"/>
<evidence type="ECO:0000313" key="4">
    <source>
        <dbReference type="EMBL" id="RGP70175.1"/>
    </source>
</evidence>
<sequence>MAPKTEGPPTLVIAIDFGTTYSGVAWKFGDRDFEATQTVTDWITVKNYSVDAPKAPSTILYRDPNDKDPPWGYLTPFGDGILRWFKLLLVNERDLPENVRDSNMLRDARELMQQLKKTPVQIFSDYLRNVWEYSLERIAAAGEKEWASIYRVHFVVTLPAIWPHYVRPRMLEAMKIAGLFDLTMDGNTSYSFISEPEAAALACLRENAGRSTLEVGDHFIVCDAGGGTVDIITYKIEKLNPLTISESVKGDGGLCGGIFLDEKFLNLLRNTIPKETQKKLAREAGQRIVKDDWEAGIKTALCKASSKYDIHLIYKGPVNSQFFRPSFSLEADEIREKVYNPVIDEIKQLIATQIKQVEELYKKPPKFVFLVGGFGRSKYLYECLGDTFGRKLDIIQKRGTDPWSAVLRGAVLHGLSKAGLADSITAVVDSRISRHNYGTVFNDCPFDMNKHDIRDREYCPYDKDWIAVDQTEWYIGIGDIVSTYAPISFPCYQALIDSGQGLQIEIVTSDSVEPPARKDGSVKTLCVITIPLDYQIWTKLRKEVSDDGKVFRRISYDLRMISDGSSLEFTVWYRDQCLASQSVDFESAQMEKEEATNDGGDSNAQMRDTHDAAVDLPTVIEIDDTDDEYVPDRDDEDSLGGYE</sequence>
<name>A0A395SD33_9HYPO</name>
<keyword evidence="2" id="KW-0067">ATP-binding</keyword>
<evidence type="ECO:0000256" key="1">
    <source>
        <dbReference type="ARBA" id="ARBA00022741"/>
    </source>
</evidence>
<dbReference type="GO" id="GO:0005524">
    <property type="term" value="F:ATP binding"/>
    <property type="evidence" value="ECO:0007669"/>
    <property type="project" value="UniProtKB-KW"/>
</dbReference>
<dbReference type="PANTHER" id="PTHR14187">
    <property type="entry name" value="ALPHA KINASE/ELONGATION FACTOR 2 KINASE"/>
    <property type="match status" value="1"/>
</dbReference>
<evidence type="ECO:0000313" key="5">
    <source>
        <dbReference type="Proteomes" id="UP000266234"/>
    </source>
</evidence>
<keyword evidence="1" id="KW-0547">Nucleotide-binding</keyword>
<dbReference type="Proteomes" id="UP000266234">
    <property type="component" value="Unassembled WGS sequence"/>
</dbReference>
<keyword evidence="5" id="KW-1185">Reference proteome</keyword>
<dbReference type="InterPro" id="IPR013126">
    <property type="entry name" value="Hsp_70_fam"/>
</dbReference>
<feature type="region of interest" description="Disordered" evidence="3">
    <location>
        <begin position="620"/>
        <end position="643"/>
    </location>
</feature>
<dbReference type="GO" id="GO:0140662">
    <property type="term" value="F:ATP-dependent protein folding chaperone"/>
    <property type="evidence" value="ECO:0007669"/>
    <property type="project" value="InterPro"/>
</dbReference>
<keyword evidence="4" id="KW-0346">Stress response</keyword>
<dbReference type="InterPro" id="IPR043129">
    <property type="entry name" value="ATPase_NBD"/>
</dbReference>
<comment type="caution">
    <text evidence="4">The sequence shown here is derived from an EMBL/GenBank/DDBJ whole genome shotgun (WGS) entry which is preliminary data.</text>
</comment>
<proteinExistence type="predicted"/>
<dbReference type="SUPFAM" id="SSF53067">
    <property type="entry name" value="Actin-like ATPase domain"/>
    <property type="match status" value="2"/>
</dbReference>
<dbReference type="AlphaFoldDB" id="A0A395SD33"/>
<feature type="compositionally biased region" description="Acidic residues" evidence="3">
    <location>
        <begin position="621"/>
        <end position="643"/>
    </location>
</feature>
<dbReference type="CDD" id="cd10170">
    <property type="entry name" value="ASKHA_NBD_HSP70"/>
    <property type="match status" value="1"/>
</dbReference>